<sequence>MGAGKVSGERSPEPEYRQRIASFLKKELGARPELALPRLVKIVINVGVGRKDEKEIENITKHAEIITGQKCVPKKAKKSIATFKTRQGMTVGIACTLRGSRMYDFLGRFVNITLPRLRDFRGIDSGSIDSSGNLTIGLKEHIVFPEIVGEDVKTPFGLEITLVTNSRSKKEAELLFEALGVPFKSRQ</sequence>
<evidence type="ECO:0000256" key="5">
    <source>
        <dbReference type="HAMAP-Rule" id="MF_01333"/>
    </source>
</evidence>
<keyword evidence="5" id="KW-0820">tRNA-binding</keyword>
<dbReference type="FunFam" id="3.30.1440.10:FF:000001">
    <property type="entry name" value="50S ribosomal protein L5"/>
    <property type="match status" value="1"/>
</dbReference>
<dbReference type="InterPro" id="IPR031310">
    <property type="entry name" value="Ribosomal_uL5_N"/>
</dbReference>
<evidence type="ECO:0000313" key="10">
    <source>
        <dbReference type="Proteomes" id="UP000177486"/>
    </source>
</evidence>
<dbReference type="AlphaFoldDB" id="A0A1G2EYF7"/>
<comment type="caution">
    <text evidence="9">The sequence shown here is derived from an EMBL/GenBank/DDBJ whole genome shotgun (WGS) entry which is preliminary data.</text>
</comment>
<comment type="similarity">
    <text evidence="1 5 6">Belongs to the universal ribosomal protein uL5 family.</text>
</comment>
<feature type="domain" description="Large ribosomal subunit protein uL5 N-terminal" evidence="7">
    <location>
        <begin position="36"/>
        <end position="86"/>
    </location>
</feature>
<keyword evidence="5" id="KW-0694">RNA-binding</keyword>
<proteinExistence type="inferred from homology"/>
<reference evidence="9 10" key="1">
    <citation type="journal article" date="2016" name="Nat. Commun.">
        <title>Thousands of microbial genomes shed light on interconnected biogeochemical processes in an aquifer system.</title>
        <authorList>
            <person name="Anantharaman K."/>
            <person name="Brown C.T."/>
            <person name="Hug L.A."/>
            <person name="Sharon I."/>
            <person name="Castelle C.J."/>
            <person name="Probst A.J."/>
            <person name="Thomas B.C."/>
            <person name="Singh A."/>
            <person name="Wilkins M.J."/>
            <person name="Karaoz U."/>
            <person name="Brodie E.L."/>
            <person name="Williams K.H."/>
            <person name="Hubbard S.S."/>
            <person name="Banfield J.F."/>
        </authorList>
    </citation>
    <scope>NUCLEOTIDE SEQUENCE [LARGE SCALE GENOMIC DNA]</scope>
</reference>
<evidence type="ECO:0000256" key="4">
    <source>
        <dbReference type="ARBA" id="ARBA00035245"/>
    </source>
</evidence>
<dbReference type="PANTHER" id="PTHR11994">
    <property type="entry name" value="60S RIBOSOMAL PROTEIN L11-RELATED"/>
    <property type="match status" value="1"/>
</dbReference>
<dbReference type="PIRSF" id="PIRSF002161">
    <property type="entry name" value="Ribosomal_L5"/>
    <property type="match status" value="1"/>
</dbReference>
<dbReference type="GO" id="GO:0019843">
    <property type="term" value="F:rRNA binding"/>
    <property type="evidence" value="ECO:0007669"/>
    <property type="project" value="UniProtKB-UniRule"/>
</dbReference>
<dbReference type="Proteomes" id="UP000177486">
    <property type="component" value="Unassembled WGS sequence"/>
</dbReference>
<name>A0A1G2EYF7_9BACT</name>
<organism evidence="9 10">
    <name type="scientific">Candidatus Niyogibacteria bacterium RIFCSPLOWO2_01_FULL_45_48</name>
    <dbReference type="NCBI Taxonomy" id="1801724"/>
    <lineage>
        <taxon>Bacteria</taxon>
        <taxon>Candidatus Niyogiibacteriota</taxon>
    </lineage>
</organism>
<dbReference type="GO" id="GO:1990904">
    <property type="term" value="C:ribonucleoprotein complex"/>
    <property type="evidence" value="ECO:0007669"/>
    <property type="project" value="UniProtKB-KW"/>
</dbReference>
<evidence type="ECO:0000313" key="9">
    <source>
        <dbReference type="EMBL" id="OGZ30747.1"/>
    </source>
</evidence>
<dbReference type="InterPro" id="IPR002132">
    <property type="entry name" value="Ribosomal_uL5"/>
</dbReference>
<protein>
    <recommendedName>
        <fullName evidence="4 5">Large ribosomal subunit protein uL5</fullName>
    </recommendedName>
</protein>
<comment type="subunit">
    <text evidence="5">Part of the 50S ribosomal subunit; part of the 5S rRNA/L5/L18/L25 subcomplex. Contacts the 5S rRNA and the P site tRNA. Forms a bridge to the 30S subunit in the 70S ribosome.</text>
</comment>
<dbReference type="Gene3D" id="3.30.1440.10">
    <property type="match status" value="1"/>
</dbReference>
<keyword evidence="3 5" id="KW-0687">Ribonucleoprotein</keyword>
<keyword evidence="2 5" id="KW-0689">Ribosomal protein</keyword>
<gene>
    <name evidence="5" type="primary">rplE</name>
    <name evidence="9" type="ORF">A2931_01905</name>
</gene>
<dbReference type="InterPro" id="IPR031309">
    <property type="entry name" value="Ribosomal_uL5_C"/>
</dbReference>
<comment type="function">
    <text evidence="5">This is 1 of the proteins that bind and probably mediate the attachment of the 5S RNA into the large ribosomal subunit, where it forms part of the central protuberance. In the 70S ribosome it contacts protein S13 of the 30S subunit (bridge B1b), connecting the 2 subunits; this bridge is implicated in subunit movement. Contacts the P site tRNA; the 5S rRNA and some of its associated proteins might help stabilize positioning of ribosome-bound tRNAs.</text>
</comment>
<dbReference type="GO" id="GO:0005840">
    <property type="term" value="C:ribosome"/>
    <property type="evidence" value="ECO:0007669"/>
    <property type="project" value="UniProtKB-KW"/>
</dbReference>
<dbReference type="GO" id="GO:0003735">
    <property type="term" value="F:structural constituent of ribosome"/>
    <property type="evidence" value="ECO:0007669"/>
    <property type="project" value="InterPro"/>
</dbReference>
<dbReference type="InterPro" id="IPR022803">
    <property type="entry name" value="Ribosomal_uL5_dom_sf"/>
</dbReference>
<dbReference type="InterPro" id="IPR020930">
    <property type="entry name" value="Ribosomal_uL5_bac-type"/>
</dbReference>
<dbReference type="HAMAP" id="MF_01333_B">
    <property type="entry name" value="Ribosomal_uL5_B"/>
    <property type="match status" value="1"/>
</dbReference>
<dbReference type="NCBIfam" id="NF000585">
    <property type="entry name" value="PRK00010.1"/>
    <property type="match status" value="1"/>
</dbReference>
<evidence type="ECO:0000259" key="8">
    <source>
        <dbReference type="Pfam" id="PF00673"/>
    </source>
</evidence>
<accession>A0A1G2EYF7</accession>
<dbReference type="EMBL" id="MHMQ01000014">
    <property type="protein sequence ID" value="OGZ30747.1"/>
    <property type="molecule type" value="Genomic_DNA"/>
</dbReference>
<dbReference type="GO" id="GO:0000049">
    <property type="term" value="F:tRNA binding"/>
    <property type="evidence" value="ECO:0007669"/>
    <property type="project" value="UniProtKB-UniRule"/>
</dbReference>
<evidence type="ECO:0000259" key="7">
    <source>
        <dbReference type="Pfam" id="PF00281"/>
    </source>
</evidence>
<dbReference type="Pfam" id="PF00673">
    <property type="entry name" value="Ribosomal_L5_C"/>
    <property type="match status" value="1"/>
</dbReference>
<dbReference type="SUPFAM" id="SSF55282">
    <property type="entry name" value="RL5-like"/>
    <property type="match status" value="1"/>
</dbReference>
<evidence type="ECO:0000256" key="2">
    <source>
        <dbReference type="ARBA" id="ARBA00022980"/>
    </source>
</evidence>
<dbReference type="Pfam" id="PF00281">
    <property type="entry name" value="Ribosomal_L5"/>
    <property type="match status" value="1"/>
</dbReference>
<keyword evidence="5" id="KW-0699">rRNA-binding</keyword>
<feature type="domain" description="Large ribosomal subunit protein uL5 C-terminal" evidence="8">
    <location>
        <begin position="91"/>
        <end position="183"/>
    </location>
</feature>
<evidence type="ECO:0000256" key="1">
    <source>
        <dbReference type="ARBA" id="ARBA00008553"/>
    </source>
</evidence>
<dbReference type="GO" id="GO:0006412">
    <property type="term" value="P:translation"/>
    <property type="evidence" value="ECO:0007669"/>
    <property type="project" value="UniProtKB-UniRule"/>
</dbReference>
<evidence type="ECO:0000256" key="3">
    <source>
        <dbReference type="ARBA" id="ARBA00023274"/>
    </source>
</evidence>
<evidence type="ECO:0000256" key="6">
    <source>
        <dbReference type="RuleBase" id="RU003930"/>
    </source>
</evidence>